<comment type="caution">
    <text evidence="2">The sequence shown here is derived from an EMBL/GenBank/DDBJ whole genome shotgun (WGS) entry which is preliminary data.</text>
</comment>
<dbReference type="AlphaFoldDB" id="A0AAV4XLE5"/>
<dbReference type="Proteomes" id="UP001054945">
    <property type="component" value="Unassembled WGS sequence"/>
</dbReference>
<evidence type="ECO:0000256" key="1">
    <source>
        <dbReference type="SAM" id="MobiDB-lite"/>
    </source>
</evidence>
<evidence type="ECO:0000313" key="3">
    <source>
        <dbReference type="Proteomes" id="UP001054945"/>
    </source>
</evidence>
<dbReference type="EMBL" id="BPLR01000534">
    <property type="protein sequence ID" value="GIY95514.1"/>
    <property type="molecule type" value="Genomic_DNA"/>
</dbReference>
<protein>
    <submittedName>
        <fullName evidence="2">Uncharacterized protein</fullName>
    </submittedName>
</protein>
<organism evidence="2 3">
    <name type="scientific">Caerostris extrusa</name>
    <name type="common">Bark spider</name>
    <name type="synonym">Caerostris bankana</name>
    <dbReference type="NCBI Taxonomy" id="172846"/>
    <lineage>
        <taxon>Eukaryota</taxon>
        <taxon>Metazoa</taxon>
        <taxon>Ecdysozoa</taxon>
        <taxon>Arthropoda</taxon>
        <taxon>Chelicerata</taxon>
        <taxon>Arachnida</taxon>
        <taxon>Araneae</taxon>
        <taxon>Araneomorphae</taxon>
        <taxon>Entelegynae</taxon>
        <taxon>Araneoidea</taxon>
        <taxon>Araneidae</taxon>
        <taxon>Caerostris</taxon>
    </lineage>
</organism>
<sequence>MNDSDDFVKPIFLLRLEGQDEVHSQDYKVHRGSHAVTHFFSPKEDDTQYLPNVELLRGEKGDTGPPGPPGPMGPRGEKGDCSWIGNPRWKRKDRREDWIFQISALEKDLCSANIMNCNKMGVSCIKLSTEFAPPWQPDEPKECYCNVSALDLPPGLPGQDGRDGLPGIPGHPVVHELLFLQLSL</sequence>
<dbReference type="Gene3D" id="1.20.5.320">
    <property type="entry name" value="6-Phosphogluconate Dehydrogenase, domain 3"/>
    <property type="match status" value="1"/>
</dbReference>
<accession>A0AAV4XLE5</accession>
<gene>
    <name evidence="2" type="ORF">CEXT_426921</name>
</gene>
<reference evidence="2 3" key="1">
    <citation type="submission" date="2021-06" db="EMBL/GenBank/DDBJ databases">
        <title>Caerostris extrusa draft genome.</title>
        <authorList>
            <person name="Kono N."/>
            <person name="Arakawa K."/>
        </authorList>
    </citation>
    <scope>NUCLEOTIDE SEQUENCE [LARGE SCALE GENOMIC DNA]</scope>
</reference>
<keyword evidence="3" id="KW-1185">Reference proteome</keyword>
<name>A0AAV4XLE5_CAEEX</name>
<evidence type="ECO:0000313" key="2">
    <source>
        <dbReference type="EMBL" id="GIY95514.1"/>
    </source>
</evidence>
<proteinExistence type="predicted"/>
<feature type="region of interest" description="Disordered" evidence="1">
    <location>
        <begin position="56"/>
        <end position="86"/>
    </location>
</feature>